<dbReference type="GO" id="GO:0042274">
    <property type="term" value="P:ribosomal small subunit biogenesis"/>
    <property type="evidence" value="ECO:0007669"/>
    <property type="project" value="TreeGrafter"/>
</dbReference>
<keyword evidence="5 7" id="KW-0687">Ribonucleoprotein</keyword>
<dbReference type="OrthoDB" id="9803672at2"/>
<dbReference type="SUPFAM" id="SSF55174">
    <property type="entry name" value="Alpha-L RNA-binding motif"/>
    <property type="match status" value="1"/>
</dbReference>
<dbReference type="SMART" id="SM01390">
    <property type="entry name" value="Ribosomal_S4"/>
    <property type="match status" value="1"/>
</dbReference>
<dbReference type="PROSITE" id="PS50889">
    <property type="entry name" value="S4"/>
    <property type="match status" value="1"/>
</dbReference>
<comment type="similarity">
    <text evidence="1 7 8">Belongs to the universal ribosomal protein uS4 family.</text>
</comment>
<dbReference type="GO" id="GO:0003735">
    <property type="term" value="F:structural constituent of ribosome"/>
    <property type="evidence" value="ECO:0007669"/>
    <property type="project" value="InterPro"/>
</dbReference>
<dbReference type="Pfam" id="PF00163">
    <property type="entry name" value="Ribosomal_S4"/>
    <property type="match status" value="1"/>
</dbReference>
<comment type="subunit">
    <text evidence="7">Part of the 30S ribosomal subunit. Contacts protein S5. The interaction surface between S4 and S5 is involved in control of translational fidelity.</text>
</comment>
<dbReference type="PANTHER" id="PTHR11831:SF4">
    <property type="entry name" value="SMALL RIBOSOMAL SUBUNIT PROTEIN US4M"/>
    <property type="match status" value="1"/>
</dbReference>
<keyword evidence="2 7" id="KW-0699">rRNA-binding</keyword>
<dbReference type="InterPro" id="IPR001912">
    <property type="entry name" value="Ribosomal_uS4_N"/>
</dbReference>
<dbReference type="GO" id="GO:0019843">
    <property type="term" value="F:rRNA binding"/>
    <property type="evidence" value="ECO:0007669"/>
    <property type="project" value="UniProtKB-UniRule"/>
</dbReference>
<dbReference type="STRING" id="1914305.BLW93_06180"/>
<dbReference type="SMART" id="SM00363">
    <property type="entry name" value="S4"/>
    <property type="match status" value="1"/>
</dbReference>
<dbReference type="FunFam" id="3.10.290.10:FF:000001">
    <property type="entry name" value="30S ribosomal protein S4"/>
    <property type="match status" value="1"/>
</dbReference>
<dbReference type="FunFam" id="1.10.1050.10:FF:000001">
    <property type="entry name" value="30S ribosomal protein S4"/>
    <property type="match status" value="1"/>
</dbReference>
<dbReference type="InterPro" id="IPR036986">
    <property type="entry name" value="S4_RNA-bd_sf"/>
</dbReference>
<dbReference type="EMBL" id="MOEN01000022">
    <property type="protein sequence ID" value="OMH40270.1"/>
    <property type="molecule type" value="Genomic_DNA"/>
</dbReference>
<dbReference type="Gene3D" id="3.10.290.10">
    <property type="entry name" value="RNA-binding S4 domain"/>
    <property type="match status" value="1"/>
</dbReference>
<feature type="domain" description="RNA-binding S4" evidence="10">
    <location>
        <begin position="98"/>
        <end position="155"/>
    </location>
</feature>
<dbReference type="InterPro" id="IPR005709">
    <property type="entry name" value="Ribosomal_uS4_bac-type"/>
</dbReference>
<dbReference type="Proteomes" id="UP000187408">
    <property type="component" value="Unassembled WGS sequence"/>
</dbReference>
<dbReference type="InterPro" id="IPR022801">
    <property type="entry name" value="Ribosomal_uS4"/>
</dbReference>
<gene>
    <name evidence="7" type="primary">rpsD</name>
    <name evidence="12" type="ORF">BLW93_06180</name>
</gene>
<comment type="function">
    <text evidence="7">With S5 and S12 plays an important role in translational accuracy.</text>
</comment>
<dbReference type="RefSeq" id="WP_076713233.1">
    <property type="nucleotide sequence ID" value="NZ_MOEN01000022.1"/>
</dbReference>
<evidence type="ECO:0000256" key="8">
    <source>
        <dbReference type="RuleBase" id="RU003699"/>
    </source>
</evidence>
<comment type="function">
    <text evidence="7">One of the primary rRNA binding proteins, it binds directly to 16S rRNA where it nucleates assembly of the body of the 30S subunit.</text>
</comment>
<sequence>MGRYTGPKWRIARRLGVNIYVGEEKSQKGKAITDRRPYPPGQHGKSRRKISYYGRQLMEKQKVKYYYGIREEQFRRFYEMAERMKGQTGENLLKLLESRLDNVVYRLGFGKSHRHARQLVVHGHILVNGKKVNRPSFLVKPGDVIEVREKSRNIPDIISGIELAQQRGIPSWLELDAENFKGIVKAEPTREEIEIPIAENLIVELYSK</sequence>
<feature type="region of interest" description="Disordered" evidence="9">
    <location>
        <begin position="26"/>
        <end position="47"/>
    </location>
</feature>
<protein>
    <recommendedName>
        <fullName evidence="6 7">Small ribosomal subunit protein uS4</fullName>
    </recommendedName>
</protein>
<evidence type="ECO:0000313" key="12">
    <source>
        <dbReference type="EMBL" id="OMH40270.1"/>
    </source>
</evidence>
<dbReference type="InterPro" id="IPR018079">
    <property type="entry name" value="Ribosomal_uS4_CS"/>
</dbReference>
<dbReference type="AlphaFoldDB" id="A0A1R1MKN8"/>
<keyword evidence="3 7" id="KW-0694">RNA-binding</keyword>
<evidence type="ECO:0000259" key="11">
    <source>
        <dbReference type="SMART" id="SM01390"/>
    </source>
</evidence>
<accession>A0A1R1MKN8</accession>
<name>A0A1R1MKN8_9BACT</name>
<dbReference type="CDD" id="cd00165">
    <property type="entry name" value="S4"/>
    <property type="match status" value="1"/>
</dbReference>
<evidence type="ECO:0000256" key="5">
    <source>
        <dbReference type="ARBA" id="ARBA00023274"/>
    </source>
</evidence>
<dbReference type="InterPro" id="IPR002942">
    <property type="entry name" value="S4_RNA-bd"/>
</dbReference>
<evidence type="ECO:0000313" key="13">
    <source>
        <dbReference type="Proteomes" id="UP000187408"/>
    </source>
</evidence>
<evidence type="ECO:0000256" key="3">
    <source>
        <dbReference type="ARBA" id="ARBA00022884"/>
    </source>
</evidence>
<dbReference type="NCBIfam" id="NF003717">
    <property type="entry name" value="PRK05327.1"/>
    <property type="match status" value="1"/>
</dbReference>
<dbReference type="NCBIfam" id="TIGR01017">
    <property type="entry name" value="rpsD_bact"/>
    <property type="match status" value="1"/>
</dbReference>
<dbReference type="Gene3D" id="1.10.1050.10">
    <property type="entry name" value="Ribosomal Protein S4 Delta 41, Chain A, domain 1"/>
    <property type="match status" value="1"/>
</dbReference>
<feature type="domain" description="Small ribosomal subunit protein uS4 N-terminal" evidence="11">
    <location>
        <begin position="3"/>
        <end position="97"/>
    </location>
</feature>
<evidence type="ECO:0000256" key="9">
    <source>
        <dbReference type="SAM" id="MobiDB-lite"/>
    </source>
</evidence>
<proteinExistence type="inferred from homology"/>
<keyword evidence="4 7" id="KW-0689">Ribosomal protein</keyword>
<dbReference type="GO" id="GO:0006412">
    <property type="term" value="P:translation"/>
    <property type="evidence" value="ECO:0007669"/>
    <property type="project" value="UniProtKB-UniRule"/>
</dbReference>
<feature type="compositionally biased region" description="Basic and acidic residues" evidence="9">
    <location>
        <begin position="26"/>
        <end position="37"/>
    </location>
</feature>
<evidence type="ECO:0000256" key="7">
    <source>
        <dbReference type="HAMAP-Rule" id="MF_01306"/>
    </source>
</evidence>
<keyword evidence="13" id="KW-1185">Reference proteome</keyword>
<dbReference type="PROSITE" id="PS00632">
    <property type="entry name" value="RIBOSOMAL_S4"/>
    <property type="match status" value="1"/>
</dbReference>
<evidence type="ECO:0000256" key="1">
    <source>
        <dbReference type="ARBA" id="ARBA00007465"/>
    </source>
</evidence>
<evidence type="ECO:0000256" key="4">
    <source>
        <dbReference type="ARBA" id="ARBA00022980"/>
    </source>
</evidence>
<evidence type="ECO:0000259" key="10">
    <source>
        <dbReference type="SMART" id="SM00363"/>
    </source>
</evidence>
<comment type="caution">
    <text evidence="12">The sequence shown here is derived from an EMBL/GenBank/DDBJ whole genome shotgun (WGS) entry which is preliminary data.</text>
</comment>
<reference evidence="12 13" key="1">
    <citation type="submission" date="2016-10" db="EMBL/GenBank/DDBJ databases">
        <title>Genome sequence of a sulfur-reducing bacterium Desulfurobacterium indicum K6013.</title>
        <authorList>
            <person name="Cao J."/>
            <person name="Shao Z."/>
            <person name="Alain K."/>
            <person name="Jebbar M."/>
        </authorList>
    </citation>
    <scope>NUCLEOTIDE SEQUENCE [LARGE SCALE GENOMIC DNA]</scope>
    <source>
        <strain evidence="12 13">K6013</strain>
    </source>
</reference>
<dbReference type="GO" id="GO:0015935">
    <property type="term" value="C:small ribosomal subunit"/>
    <property type="evidence" value="ECO:0007669"/>
    <property type="project" value="InterPro"/>
</dbReference>
<evidence type="ECO:0000256" key="2">
    <source>
        <dbReference type="ARBA" id="ARBA00022730"/>
    </source>
</evidence>
<evidence type="ECO:0000256" key="6">
    <source>
        <dbReference type="ARBA" id="ARBA00035254"/>
    </source>
</evidence>
<dbReference type="PANTHER" id="PTHR11831">
    <property type="entry name" value="30S 40S RIBOSOMAL PROTEIN"/>
    <property type="match status" value="1"/>
</dbReference>
<dbReference type="Pfam" id="PF01479">
    <property type="entry name" value="S4"/>
    <property type="match status" value="1"/>
</dbReference>
<dbReference type="HAMAP" id="MF_01306_B">
    <property type="entry name" value="Ribosomal_uS4_B"/>
    <property type="match status" value="1"/>
</dbReference>
<organism evidence="12 13">
    <name type="scientific">Desulfurobacterium indicum</name>
    <dbReference type="NCBI Taxonomy" id="1914305"/>
    <lineage>
        <taxon>Bacteria</taxon>
        <taxon>Pseudomonadati</taxon>
        <taxon>Aquificota</taxon>
        <taxon>Aquificia</taxon>
        <taxon>Desulfurobacteriales</taxon>
        <taxon>Desulfurobacteriaceae</taxon>
        <taxon>Desulfurobacterium</taxon>
    </lineage>
</organism>